<name>A0A5P1F434_ASPOF</name>
<dbReference type="PANTHER" id="PTHR11514">
    <property type="entry name" value="MYC"/>
    <property type="match status" value="1"/>
</dbReference>
<sequence>MEAMIRVQSVKRNHPAARLMNALKDLDLEVHYASVSVVKDLMLQQATVKMTNRSYTQEQLTAALYSRLAGGLSNSSGSSRFWDVV</sequence>
<feature type="domain" description="Plant bHLH transcription factor ACT-like" evidence="4">
    <location>
        <begin position="2"/>
        <end position="61"/>
    </location>
</feature>
<dbReference type="GO" id="GO:0003700">
    <property type="term" value="F:DNA-binding transcription factor activity"/>
    <property type="evidence" value="ECO:0007669"/>
    <property type="project" value="InterPro"/>
</dbReference>
<gene>
    <name evidence="5" type="ORF">A4U43_C04F16580</name>
</gene>
<evidence type="ECO:0000313" key="6">
    <source>
        <dbReference type="Proteomes" id="UP000243459"/>
    </source>
</evidence>
<keyword evidence="2 3" id="KW-0539">Nucleus</keyword>
<dbReference type="InterPro" id="IPR045084">
    <property type="entry name" value="AIB/MYC-like"/>
</dbReference>
<dbReference type="Pfam" id="PF22754">
    <property type="entry name" value="bHLH-TF_ACT-like_plant"/>
    <property type="match status" value="1"/>
</dbReference>
<dbReference type="Proteomes" id="UP000243459">
    <property type="component" value="Chromosome 4"/>
</dbReference>
<dbReference type="EMBL" id="CM007384">
    <property type="protein sequence ID" value="ONK72177.1"/>
    <property type="molecule type" value="Genomic_DNA"/>
</dbReference>
<dbReference type="GO" id="GO:0005634">
    <property type="term" value="C:nucleus"/>
    <property type="evidence" value="ECO:0007669"/>
    <property type="project" value="UniProtKB-SubCell"/>
</dbReference>
<dbReference type="PANTHER" id="PTHR11514:SF43">
    <property type="entry name" value="TRANSCRIPTION FACTOR MYC2"/>
    <property type="match status" value="1"/>
</dbReference>
<keyword evidence="6" id="KW-1185">Reference proteome</keyword>
<keyword evidence="3" id="KW-0804">Transcription</keyword>
<evidence type="ECO:0000256" key="3">
    <source>
        <dbReference type="RuleBase" id="RU369104"/>
    </source>
</evidence>
<evidence type="ECO:0000313" key="5">
    <source>
        <dbReference type="EMBL" id="ONK72177.1"/>
    </source>
</evidence>
<organism evidence="5 6">
    <name type="scientific">Asparagus officinalis</name>
    <name type="common">Garden asparagus</name>
    <dbReference type="NCBI Taxonomy" id="4686"/>
    <lineage>
        <taxon>Eukaryota</taxon>
        <taxon>Viridiplantae</taxon>
        <taxon>Streptophyta</taxon>
        <taxon>Embryophyta</taxon>
        <taxon>Tracheophyta</taxon>
        <taxon>Spermatophyta</taxon>
        <taxon>Magnoliopsida</taxon>
        <taxon>Liliopsida</taxon>
        <taxon>Asparagales</taxon>
        <taxon>Asparagaceae</taxon>
        <taxon>Asparagoideae</taxon>
        <taxon>Asparagus</taxon>
    </lineage>
</organism>
<dbReference type="AlphaFoldDB" id="A0A5P1F434"/>
<dbReference type="Gramene" id="ONK72177">
    <property type="protein sequence ID" value="ONK72177"/>
    <property type="gene ID" value="A4U43_C04F16580"/>
</dbReference>
<evidence type="ECO:0000259" key="4">
    <source>
        <dbReference type="Pfam" id="PF22754"/>
    </source>
</evidence>
<comment type="subcellular location">
    <subcellularLocation>
        <location evidence="1 3">Nucleus</location>
    </subcellularLocation>
</comment>
<dbReference type="InterPro" id="IPR054502">
    <property type="entry name" value="bHLH-TF_ACT-like_plant"/>
</dbReference>
<protein>
    <recommendedName>
        <fullName evidence="3">Transcription factor</fullName>
        <shortName evidence="3">bHLH transcription factor</shortName>
    </recommendedName>
    <alternativeName>
        <fullName evidence="3">Basic helix-loop-helix protein</fullName>
    </alternativeName>
</protein>
<reference evidence="6" key="1">
    <citation type="journal article" date="2017" name="Nat. Commun.">
        <title>The asparagus genome sheds light on the origin and evolution of a young Y chromosome.</title>
        <authorList>
            <person name="Harkess A."/>
            <person name="Zhou J."/>
            <person name="Xu C."/>
            <person name="Bowers J.E."/>
            <person name="Van der Hulst R."/>
            <person name="Ayyampalayam S."/>
            <person name="Mercati F."/>
            <person name="Riccardi P."/>
            <person name="McKain M.R."/>
            <person name="Kakrana A."/>
            <person name="Tang H."/>
            <person name="Ray J."/>
            <person name="Groenendijk J."/>
            <person name="Arikit S."/>
            <person name="Mathioni S.M."/>
            <person name="Nakano M."/>
            <person name="Shan H."/>
            <person name="Telgmann-Rauber A."/>
            <person name="Kanno A."/>
            <person name="Yue Z."/>
            <person name="Chen H."/>
            <person name="Li W."/>
            <person name="Chen Y."/>
            <person name="Xu X."/>
            <person name="Zhang Y."/>
            <person name="Luo S."/>
            <person name="Chen H."/>
            <person name="Gao J."/>
            <person name="Mao Z."/>
            <person name="Pires J.C."/>
            <person name="Luo M."/>
            <person name="Kudrna D."/>
            <person name="Wing R.A."/>
            <person name="Meyers B.C."/>
            <person name="Yi K."/>
            <person name="Kong H."/>
            <person name="Lavrijsen P."/>
            <person name="Sunseri F."/>
            <person name="Falavigna A."/>
            <person name="Ye Y."/>
            <person name="Leebens-Mack J.H."/>
            <person name="Chen G."/>
        </authorList>
    </citation>
    <scope>NUCLEOTIDE SEQUENCE [LARGE SCALE GENOMIC DNA]</scope>
    <source>
        <strain evidence="6">cv. DH0086</strain>
    </source>
</reference>
<accession>A0A5P1F434</accession>
<evidence type="ECO:0000256" key="2">
    <source>
        <dbReference type="ARBA" id="ARBA00023242"/>
    </source>
</evidence>
<evidence type="ECO:0000256" key="1">
    <source>
        <dbReference type="ARBA" id="ARBA00004123"/>
    </source>
</evidence>
<keyword evidence="3" id="KW-0805">Transcription regulation</keyword>
<dbReference type="GO" id="GO:0000976">
    <property type="term" value="F:transcription cis-regulatory region binding"/>
    <property type="evidence" value="ECO:0007669"/>
    <property type="project" value="TreeGrafter"/>
</dbReference>
<proteinExistence type="predicted"/>